<accession>A0ABS8Z8H9</accession>
<feature type="region of interest" description="Disordered" evidence="1">
    <location>
        <begin position="37"/>
        <end position="66"/>
    </location>
</feature>
<dbReference type="PANTHER" id="PTHR46388">
    <property type="entry name" value="NHL REPEAT-CONTAINING PROTEIN 2"/>
    <property type="match status" value="1"/>
</dbReference>
<protein>
    <recommendedName>
        <fullName evidence="2">Teneurin NHL domain-containing protein</fullName>
    </recommendedName>
</protein>
<evidence type="ECO:0000259" key="2">
    <source>
        <dbReference type="Pfam" id="PF25021"/>
    </source>
</evidence>
<feature type="domain" description="Teneurin NHL" evidence="2">
    <location>
        <begin position="241"/>
        <end position="289"/>
    </location>
</feature>
<dbReference type="EMBL" id="JAJVCN010000001">
    <property type="protein sequence ID" value="MCE7003100.1"/>
    <property type="molecule type" value="Genomic_DNA"/>
</dbReference>
<sequence>MSPPGVTGAFFLVLPGVHSHQIGNQARQARGHAVIRFDGGDTRRDNGSIHYDGHGGTEEDHHHSRGNRITGFQRRWRACPACGHWRPTRNCPRQAGDYNIADCSGNRVRKVDRRGIISTIAGTGEAGFAGDDGPANNAKLHCPEGLATDNSGNLYIADIYNRRIRKADANGTISAFAGDGGYDYNGDNIPAVRASLSGLRGVATDRAGNIYITDACRLRVRKVDTNGEITTFAGTGEPGPLGDGGPATEASLPLPVGVASDDAGNVYISDIYDSRVRKVDTAGIITTVAVNGNWGFSGDGGKADKAQWRRRCVMMSPRALEACARRPDRLLEQQTGRGRWRVLVSSR</sequence>
<dbReference type="PANTHER" id="PTHR46388:SF2">
    <property type="entry name" value="NHL REPEAT-CONTAINING PROTEIN 2"/>
    <property type="match status" value="1"/>
</dbReference>
<evidence type="ECO:0000313" key="3">
    <source>
        <dbReference type="EMBL" id="MCE7003100.1"/>
    </source>
</evidence>
<comment type="caution">
    <text evidence="3">The sequence shown here is derived from an EMBL/GenBank/DDBJ whole genome shotgun (WGS) entry which is preliminary data.</text>
</comment>
<name>A0ABS8Z8H9_9PSEU</name>
<evidence type="ECO:0000313" key="4">
    <source>
        <dbReference type="Proteomes" id="UP001521150"/>
    </source>
</evidence>
<gene>
    <name evidence="3" type="ORF">LWC34_09700</name>
</gene>
<dbReference type="InterPro" id="IPR056822">
    <property type="entry name" value="TEN_NHL"/>
</dbReference>
<dbReference type="Pfam" id="PF25021">
    <property type="entry name" value="TEN_NHL"/>
    <property type="match status" value="1"/>
</dbReference>
<organism evidence="3 4">
    <name type="scientific">Kibdelosporangium philippinense</name>
    <dbReference type="NCBI Taxonomy" id="211113"/>
    <lineage>
        <taxon>Bacteria</taxon>
        <taxon>Bacillati</taxon>
        <taxon>Actinomycetota</taxon>
        <taxon>Actinomycetes</taxon>
        <taxon>Pseudonocardiales</taxon>
        <taxon>Pseudonocardiaceae</taxon>
        <taxon>Kibdelosporangium</taxon>
    </lineage>
</organism>
<reference evidence="3 4" key="1">
    <citation type="submission" date="2021-12" db="EMBL/GenBank/DDBJ databases">
        <title>Genome sequence of Kibdelosporangium philippinense ATCC 49844.</title>
        <authorList>
            <person name="Fedorov E.A."/>
            <person name="Omeragic M."/>
            <person name="Shalygina K.F."/>
            <person name="Maclea K.S."/>
        </authorList>
    </citation>
    <scope>NUCLEOTIDE SEQUENCE [LARGE SCALE GENOMIC DNA]</scope>
    <source>
        <strain evidence="3 4">ATCC 49844</strain>
    </source>
</reference>
<dbReference type="Gene3D" id="2.120.10.30">
    <property type="entry name" value="TolB, C-terminal domain"/>
    <property type="match status" value="2"/>
</dbReference>
<proteinExistence type="predicted"/>
<dbReference type="SUPFAM" id="SSF101898">
    <property type="entry name" value="NHL repeat"/>
    <property type="match status" value="1"/>
</dbReference>
<evidence type="ECO:0000256" key="1">
    <source>
        <dbReference type="SAM" id="MobiDB-lite"/>
    </source>
</evidence>
<keyword evidence="4" id="KW-1185">Reference proteome</keyword>
<dbReference type="RefSeq" id="WP_233724660.1">
    <property type="nucleotide sequence ID" value="NZ_JAJVCN010000001.1"/>
</dbReference>
<dbReference type="InterPro" id="IPR011042">
    <property type="entry name" value="6-blade_b-propeller_TolB-like"/>
</dbReference>
<feature type="compositionally biased region" description="Basic and acidic residues" evidence="1">
    <location>
        <begin position="38"/>
        <end position="62"/>
    </location>
</feature>
<dbReference type="Proteomes" id="UP001521150">
    <property type="component" value="Unassembled WGS sequence"/>
</dbReference>